<keyword evidence="3 5" id="KW-0238">DNA-binding</keyword>
<name>A0A178YGE3_SINSA</name>
<dbReference type="Proteomes" id="UP000078507">
    <property type="component" value="Unassembled WGS sequence"/>
</dbReference>
<organism evidence="7 8">
    <name type="scientific">Sinorhizobium saheli</name>
    <dbReference type="NCBI Taxonomy" id="36856"/>
    <lineage>
        <taxon>Bacteria</taxon>
        <taxon>Pseudomonadati</taxon>
        <taxon>Pseudomonadota</taxon>
        <taxon>Alphaproteobacteria</taxon>
        <taxon>Hyphomicrobiales</taxon>
        <taxon>Rhizobiaceae</taxon>
        <taxon>Sinorhizobium/Ensifer group</taxon>
        <taxon>Sinorhizobium</taxon>
    </lineage>
</organism>
<accession>A0A178YGE3</accession>
<dbReference type="GO" id="GO:0003700">
    <property type="term" value="F:DNA-binding transcription factor activity"/>
    <property type="evidence" value="ECO:0007669"/>
    <property type="project" value="TreeGrafter"/>
</dbReference>
<reference evidence="7 8" key="1">
    <citation type="submission" date="2015-11" db="EMBL/GenBank/DDBJ databases">
        <title>Ensifer anhuiense sp. nov., an effective nitrogen fixation bacterium with Glycine soja.</title>
        <authorList>
            <person name="Yan H."/>
            <person name="Chen W."/>
        </authorList>
    </citation>
    <scope>NUCLEOTIDE SEQUENCE [LARGE SCALE GENOMIC DNA]</scope>
    <source>
        <strain evidence="7 8">LMG 7837</strain>
    </source>
</reference>
<dbReference type="InterPro" id="IPR001647">
    <property type="entry name" value="HTH_TetR"/>
</dbReference>
<dbReference type="SUPFAM" id="SSF46689">
    <property type="entry name" value="Homeodomain-like"/>
    <property type="match status" value="1"/>
</dbReference>
<sequence>MARVIKSPEIRSAELLDCAQRLFFANGYDNTTVNDIIREAGVSKGAFYHYFASKEALLEALAVRLASDSITALRPVLDDPSLDAVGRLNALMAGSRRLNVELAPQLHSTFDVLFRPENVVLFHKIDETVREIAAPLICAILERGSEEGLFDIPDPRAFADMLLQLRLTFREVMHKALRRAEEGDLDEAAELLDERLRLYGVAIDRLLKLPDGTIKVAEHGFARAFLEAGPSKR</sequence>
<protein>
    <submittedName>
        <fullName evidence="7">TetR family transcriptional regulator</fullName>
    </submittedName>
</protein>
<dbReference type="AlphaFoldDB" id="A0A178YGE3"/>
<evidence type="ECO:0000256" key="5">
    <source>
        <dbReference type="PROSITE-ProRule" id="PRU00335"/>
    </source>
</evidence>
<keyword evidence="4" id="KW-0804">Transcription</keyword>
<comment type="caution">
    <text evidence="7">The sequence shown here is derived from an EMBL/GenBank/DDBJ whole genome shotgun (WGS) entry which is preliminary data.</text>
</comment>
<dbReference type="EMBL" id="LNQB01000070">
    <property type="protein sequence ID" value="OAP45915.1"/>
    <property type="molecule type" value="Genomic_DNA"/>
</dbReference>
<feature type="domain" description="HTH tetR-type" evidence="6">
    <location>
        <begin position="9"/>
        <end position="69"/>
    </location>
</feature>
<gene>
    <name evidence="7" type="ORF">ATB98_04470</name>
</gene>
<keyword evidence="1" id="KW-0678">Repressor</keyword>
<dbReference type="PROSITE" id="PS50977">
    <property type="entry name" value="HTH_TETR_2"/>
    <property type="match status" value="1"/>
</dbReference>
<proteinExistence type="predicted"/>
<dbReference type="STRING" id="36856.ATB98_04470"/>
<evidence type="ECO:0000259" key="6">
    <source>
        <dbReference type="PROSITE" id="PS50977"/>
    </source>
</evidence>
<dbReference type="Pfam" id="PF00440">
    <property type="entry name" value="TetR_N"/>
    <property type="match status" value="1"/>
</dbReference>
<evidence type="ECO:0000256" key="2">
    <source>
        <dbReference type="ARBA" id="ARBA00023015"/>
    </source>
</evidence>
<evidence type="ECO:0000313" key="8">
    <source>
        <dbReference type="Proteomes" id="UP000078507"/>
    </source>
</evidence>
<dbReference type="GO" id="GO:0000976">
    <property type="term" value="F:transcription cis-regulatory region binding"/>
    <property type="evidence" value="ECO:0007669"/>
    <property type="project" value="TreeGrafter"/>
</dbReference>
<keyword evidence="8" id="KW-1185">Reference proteome</keyword>
<dbReference type="PANTHER" id="PTHR30055:SF175">
    <property type="entry name" value="HTH-TYPE TRANSCRIPTIONAL REPRESSOR KSTR2"/>
    <property type="match status" value="1"/>
</dbReference>
<evidence type="ECO:0000313" key="7">
    <source>
        <dbReference type="EMBL" id="OAP45915.1"/>
    </source>
</evidence>
<dbReference type="PROSITE" id="PS01081">
    <property type="entry name" value="HTH_TETR_1"/>
    <property type="match status" value="1"/>
</dbReference>
<dbReference type="PRINTS" id="PR00455">
    <property type="entry name" value="HTHTETR"/>
</dbReference>
<feature type="DNA-binding region" description="H-T-H motif" evidence="5">
    <location>
        <begin position="32"/>
        <end position="51"/>
    </location>
</feature>
<evidence type="ECO:0000256" key="4">
    <source>
        <dbReference type="ARBA" id="ARBA00023163"/>
    </source>
</evidence>
<dbReference type="InterPro" id="IPR023772">
    <property type="entry name" value="DNA-bd_HTH_TetR-type_CS"/>
</dbReference>
<dbReference type="InterPro" id="IPR009057">
    <property type="entry name" value="Homeodomain-like_sf"/>
</dbReference>
<dbReference type="InterPro" id="IPR050109">
    <property type="entry name" value="HTH-type_TetR-like_transc_reg"/>
</dbReference>
<evidence type="ECO:0000256" key="3">
    <source>
        <dbReference type="ARBA" id="ARBA00023125"/>
    </source>
</evidence>
<dbReference type="Gene3D" id="1.10.357.10">
    <property type="entry name" value="Tetracycline Repressor, domain 2"/>
    <property type="match status" value="1"/>
</dbReference>
<dbReference type="OrthoDB" id="9811084at2"/>
<evidence type="ECO:0000256" key="1">
    <source>
        <dbReference type="ARBA" id="ARBA00022491"/>
    </source>
</evidence>
<keyword evidence="2" id="KW-0805">Transcription regulation</keyword>
<dbReference type="PANTHER" id="PTHR30055">
    <property type="entry name" value="HTH-TYPE TRANSCRIPTIONAL REGULATOR RUTR"/>
    <property type="match status" value="1"/>
</dbReference>